<evidence type="ECO:0000256" key="1">
    <source>
        <dbReference type="SAM" id="MobiDB-lite"/>
    </source>
</evidence>
<organism evidence="2 3">
    <name type="scientific">Podarcis lilfordi</name>
    <name type="common">Lilford's wall lizard</name>
    <dbReference type="NCBI Taxonomy" id="74358"/>
    <lineage>
        <taxon>Eukaryota</taxon>
        <taxon>Metazoa</taxon>
        <taxon>Chordata</taxon>
        <taxon>Craniata</taxon>
        <taxon>Vertebrata</taxon>
        <taxon>Euteleostomi</taxon>
        <taxon>Lepidosauria</taxon>
        <taxon>Squamata</taxon>
        <taxon>Bifurcata</taxon>
        <taxon>Unidentata</taxon>
        <taxon>Episquamata</taxon>
        <taxon>Laterata</taxon>
        <taxon>Lacertibaenia</taxon>
        <taxon>Lacertidae</taxon>
        <taxon>Podarcis</taxon>
    </lineage>
</organism>
<dbReference type="Proteomes" id="UP001178461">
    <property type="component" value="Chromosome 13"/>
</dbReference>
<gene>
    <name evidence="2" type="ORF">PODLI_1B036554</name>
</gene>
<feature type="region of interest" description="Disordered" evidence="1">
    <location>
        <begin position="257"/>
        <end position="295"/>
    </location>
</feature>
<name>A0AA35L4D5_9SAUR</name>
<keyword evidence="3" id="KW-1185">Reference proteome</keyword>
<feature type="region of interest" description="Disordered" evidence="1">
    <location>
        <begin position="74"/>
        <end position="151"/>
    </location>
</feature>
<feature type="region of interest" description="Disordered" evidence="1">
    <location>
        <begin position="175"/>
        <end position="220"/>
    </location>
</feature>
<accession>A0AA35L4D5</accession>
<feature type="compositionally biased region" description="Low complexity" evidence="1">
    <location>
        <begin position="175"/>
        <end position="184"/>
    </location>
</feature>
<evidence type="ECO:0000313" key="2">
    <source>
        <dbReference type="EMBL" id="CAI5789620.1"/>
    </source>
</evidence>
<proteinExistence type="predicted"/>
<dbReference type="EMBL" id="OX395138">
    <property type="protein sequence ID" value="CAI5789620.1"/>
    <property type="molecule type" value="Genomic_DNA"/>
</dbReference>
<feature type="region of interest" description="Disordered" evidence="1">
    <location>
        <begin position="16"/>
        <end position="55"/>
    </location>
</feature>
<dbReference type="AlphaFoldDB" id="A0AA35L4D5"/>
<feature type="compositionally biased region" description="Polar residues" evidence="1">
    <location>
        <begin position="129"/>
        <end position="142"/>
    </location>
</feature>
<evidence type="ECO:0000313" key="3">
    <source>
        <dbReference type="Proteomes" id="UP001178461"/>
    </source>
</evidence>
<reference evidence="2" key="1">
    <citation type="submission" date="2022-12" db="EMBL/GenBank/DDBJ databases">
        <authorList>
            <person name="Alioto T."/>
            <person name="Alioto T."/>
            <person name="Gomez Garrido J."/>
        </authorList>
    </citation>
    <scope>NUCLEOTIDE SEQUENCE</scope>
</reference>
<sequence>MALAPLDFHRRLDICHTGPWSPRSAADHTVAPRAGGTSCRTQTPPAGTGAPRWSPLRAAAGRRAAAYLRAGAAATRLWQPPRPPAPPPAPQSRRASAGARDIAGTVSEARPGHKRARSRRADLRRRHSVSASVTASERSAGQQFFRLPRLPGRNFPPNAGLADAGYRSSEAPGAALAGAAPAPAMDRRRGRGTASTARGLGGDSNRARAGDFPPAAADARQYPRPRGRVYGFIVARCQTSAFGAWLADFCLRTESRRPRVGDEAGGLSPARTSAGRKASATASRTARCPRAGLAG</sequence>
<feature type="compositionally biased region" description="Low complexity" evidence="1">
    <location>
        <begin position="91"/>
        <end position="100"/>
    </location>
</feature>
<feature type="compositionally biased region" description="Basic residues" evidence="1">
    <location>
        <begin position="112"/>
        <end position="128"/>
    </location>
</feature>
<feature type="compositionally biased region" description="Low complexity" evidence="1">
    <location>
        <begin position="270"/>
        <end position="295"/>
    </location>
</feature>
<feature type="compositionally biased region" description="Pro residues" evidence="1">
    <location>
        <begin position="80"/>
        <end position="90"/>
    </location>
</feature>
<protein>
    <submittedName>
        <fullName evidence="2">Uncharacterized protein</fullName>
    </submittedName>
</protein>